<keyword evidence="6 7" id="KW-0012">Acyltransferase</keyword>
<dbReference type="OrthoDB" id="9784739at2"/>
<evidence type="ECO:0000256" key="2">
    <source>
        <dbReference type="ARBA" id="ARBA00022556"/>
    </source>
</evidence>
<dbReference type="Gene3D" id="1.20.5.170">
    <property type="match status" value="1"/>
</dbReference>
<organism evidence="9 10">
    <name type="scientific">Crenobacter cavernae</name>
    <dbReference type="NCBI Taxonomy" id="2290923"/>
    <lineage>
        <taxon>Bacteria</taxon>
        <taxon>Pseudomonadati</taxon>
        <taxon>Pseudomonadota</taxon>
        <taxon>Betaproteobacteria</taxon>
        <taxon>Neisseriales</taxon>
        <taxon>Neisseriaceae</taxon>
        <taxon>Crenobacter</taxon>
    </lineage>
</organism>
<comment type="pathway">
    <text evidence="7">Bacterial outer membrane biogenesis; LPS lipid A biosynthesis.</text>
</comment>
<name>A0A345Y836_9NEIS</name>
<keyword evidence="4 7" id="KW-0677">Repeat</keyword>
<evidence type="ECO:0000313" key="9">
    <source>
        <dbReference type="EMBL" id="AXK40088.1"/>
    </source>
</evidence>
<keyword evidence="5 7" id="KW-0443">Lipid metabolism</keyword>
<dbReference type="EC" id="2.3.1.191" evidence="7"/>
<evidence type="ECO:0000313" key="10">
    <source>
        <dbReference type="Proteomes" id="UP000254537"/>
    </source>
</evidence>
<dbReference type="KEGG" id="ccah:DWG20_11895"/>
<dbReference type="InterPro" id="IPR001451">
    <property type="entry name" value="Hexapep"/>
</dbReference>
<reference evidence="9 10" key="1">
    <citation type="submission" date="2018-07" db="EMBL/GenBank/DDBJ databases">
        <title>Crenobacter cavernae sp. nov., isolated from a karst cave.</title>
        <authorList>
            <person name="Zhu H."/>
        </authorList>
    </citation>
    <scope>NUCLEOTIDE SEQUENCE [LARGE SCALE GENOMIC DNA]</scope>
    <source>
        <strain evidence="9 10">K1W11S-77</strain>
    </source>
</reference>
<dbReference type="Proteomes" id="UP000254537">
    <property type="component" value="Chromosome"/>
</dbReference>
<keyword evidence="1 7" id="KW-0444">Lipid biosynthesis</keyword>
<dbReference type="NCBIfam" id="NF002060">
    <property type="entry name" value="PRK00892.1"/>
    <property type="match status" value="1"/>
</dbReference>
<keyword evidence="2 7" id="KW-0441">Lipid A biosynthesis</keyword>
<dbReference type="InterPro" id="IPR007691">
    <property type="entry name" value="LpxD"/>
</dbReference>
<dbReference type="InterPro" id="IPR011004">
    <property type="entry name" value="Trimer_LpxA-like_sf"/>
</dbReference>
<sequence>MNWKLSDIVARLGGELVGADLGVARVAPLESAGADDISFVASAKYRKQLDVSDAGALIVPATLAEAASAGGRSLIVTADPYLYFARLSQLFYPAPVPVAGVHPAATLAEGVDVAATSEIGARVVLGRNVRVGERCRLLPGVVVGDDTVIGDDVTLYPNVTIYHDCRIGSRVTIHSGAVIGADGFGFAPSRDGWVKIPQVGRVVIGDDVEIGANTTIDRGAIDDTVIGQGVIIDNLVQIAHNVEVGTRTAIAGCAGIAGSTKIGANVVIGGAVMMVGHIMIADGTFIGGGTLVNKSLKTADNYSSSYPLSTYKEWVSNAVHLRHLDGLAKRVKSLERQLAAQQNKEDSEK</sequence>
<dbReference type="CDD" id="cd03352">
    <property type="entry name" value="LbH_LpxD"/>
    <property type="match status" value="1"/>
</dbReference>
<dbReference type="GO" id="GO:0009245">
    <property type="term" value="P:lipid A biosynthetic process"/>
    <property type="evidence" value="ECO:0007669"/>
    <property type="project" value="UniProtKB-UniRule"/>
</dbReference>
<dbReference type="GO" id="GO:0016410">
    <property type="term" value="F:N-acyltransferase activity"/>
    <property type="evidence" value="ECO:0007669"/>
    <property type="project" value="InterPro"/>
</dbReference>
<dbReference type="PANTHER" id="PTHR43378">
    <property type="entry name" value="UDP-3-O-ACYLGLUCOSAMINE N-ACYLTRANSFERASE"/>
    <property type="match status" value="1"/>
</dbReference>
<evidence type="ECO:0000256" key="4">
    <source>
        <dbReference type="ARBA" id="ARBA00022737"/>
    </source>
</evidence>
<proteinExistence type="inferred from homology"/>
<dbReference type="RefSeq" id="WP_115434018.1">
    <property type="nucleotide sequence ID" value="NZ_CP031337.1"/>
</dbReference>
<dbReference type="UniPathway" id="UPA00973"/>
<dbReference type="HAMAP" id="MF_00523">
    <property type="entry name" value="LpxD"/>
    <property type="match status" value="1"/>
</dbReference>
<comment type="catalytic activity">
    <reaction evidence="7">
        <text>a UDP-3-O-[(3R)-3-hydroxyacyl]-alpha-D-glucosamine + a (3R)-hydroxyacyl-[ACP] = a UDP-2-N,3-O-bis[(3R)-3-hydroxyacyl]-alpha-D-glucosamine + holo-[ACP] + H(+)</text>
        <dbReference type="Rhea" id="RHEA:53836"/>
        <dbReference type="Rhea" id="RHEA-COMP:9685"/>
        <dbReference type="Rhea" id="RHEA-COMP:9945"/>
        <dbReference type="ChEBI" id="CHEBI:15378"/>
        <dbReference type="ChEBI" id="CHEBI:64479"/>
        <dbReference type="ChEBI" id="CHEBI:78827"/>
        <dbReference type="ChEBI" id="CHEBI:137740"/>
        <dbReference type="ChEBI" id="CHEBI:137748"/>
        <dbReference type="EC" id="2.3.1.191"/>
    </reaction>
</comment>
<evidence type="ECO:0000259" key="8">
    <source>
        <dbReference type="Pfam" id="PF04613"/>
    </source>
</evidence>
<dbReference type="NCBIfam" id="TIGR01853">
    <property type="entry name" value="lipid_A_lpxD"/>
    <property type="match status" value="1"/>
</dbReference>
<dbReference type="Pfam" id="PF04613">
    <property type="entry name" value="LpxD"/>
    <property type="match status" value="1"/>
</dbReference>
<evidence type="ECO:0000256" key="6">
    <source>
        <dbReference type="ARBA" id="ARBA00023315"/>
    </source>
</evidence>
<dbReference type="EMBL" id="CP031337">
    <property type="protein sequence ID" value="AXK40088.1"/>
    <property type="molecule type" value="Genomic_DNA"/>
</dbReference>
<dbReference type="AlphaFoldDB" id="A0A345Y836"/>
<evidence type="ECO:0000256" key="1">
    <source>
        <dbReference type="ARBA" id="ARBA00022516"/>
    </source>
</evidence>
<comment type="similarity">
    <text evidence="7">Belongs to the transferase hexapeptide repeat family. LpxD subfamily.</text>
</comment>
<dbReference type="InterPro" id="IPR020573">
    <property type="entry name" value="UDP_GlcNAc_AcTrfase_non-rep"/>
</dbReference>
<dbReference type="GO" id="GO:0016020">
    <property type="term" value="C:membrane"/>
    <property type="evidence" value="ECO:0007669"/>
    <property type="project" value="GOC"/>
</dbReference>
<dbReference type="SUPFAM" id="SSF51161">
    <property type="entry name" value="Trimeric LpxA-like enzymes"/>
    <property type="match status" value="1"/>
</dbReference>
<comment type="subunit">
    <text evidence="7">Homotrimer.</text>
</comment>
<evidence type="ECO:0000256" key="7">
    <source>
        <dbReference type="HAMAP-Rule" id="MF_00523"/>
    </source>
</evidence>
<dbReference type="Gene3D" id="2.160.10.10">
    <property type="entry name" value="Hexapeptide repeat proteins"/>
    <property type="match status" value="1"/>
</dbReference>
<dbReference type="PANTHER" id="PTHR43378:SF2">
    <property type="entry name" value="UDP-3-O-ACYLGLUCOSAMINE N-ACYLTRANSFERASE 1, MITOCHONDRIAL-RELATED"/>
    <property type="match status" value="1"/>
</dbReference>
<gene>
    <name evidence="7 9" type="primary">lpxD</name>
    <name evidence="9" type="ORF">DWG20_11895</name>
</gene>
<accession>A0A345Y836</accession>
<dbReference type="Gene3D" id="3.40.1390.10">
    <property type="entry name" value="MurE/MurF, N-terminal domain"/>
    <property type="match status" value="1"/>
</dbReference>
<keyword evidence="3 7" id="KW-0808">Transferase</keyword>
<evidence type="ECO:0000256" key="3">
    <source>
        <dbReference type="ARBA" id="ARBA00022679"/>
    </source>
</evidence>
<evidence type="ECO:0000256" key="5">
    <source>
        <dbReference type="ARBA" id="ARBA00023098"/>
    </source>
</evidence>
<dbReference type="Pfam" id="PF00132">
    <property type="entry name" value="Hexapep"/>
    <property type="match status" value="2"/>
</dbReference>
<feature type="domain" description="UDP-3-O-[3-hydroxymyristoyl] glucosamine N-acyltransferase non-repeat region" evidence="8">
    <location>
        <begin position="21"/>
        <end position="90"/>
    </location>
</feature>
<feature type="active site" description="Proton acceptor" evidence="7">
    <location>
        <position position="240"/>
    </location>
</feature>
<comment type="function">
    <text evidence="7">Catalyzes the N-acylation of UDP-3-O-acylglucosamine using 3-hydroxyacyl-ACP as the acyl donor. Is involved in the biosynthesis of lipid A, a phosphorylated glycolipid that anchors the lipopolysaccharide to the outer membrane of the cell.</text>
</comment>
<protein>
    <recommendedName>
        <fullName evidence="7">UDP-3-O-acylglucosamine N-acyltransferase</fullName>
        <ecNumber evidence="7">2.3.1.191</ecNumber>
    </recommendedName>
</protein>
<dbReference type="GO" id="GO:0103118">
    <property type="term" value="F:UDP-3-O-[(3R)-3-hydroxyacyl]-glucosamine N-acyltransferase activity"/>
    <property type="evidence" value="ECO:0007669"/>
    <property type="project" value="UniProtKB-EC"/>
</dbReference>